<accession>U3U8K2</accession>
<comment type="pathway">
    <text evidence="5">Nucleotide-sugar biosynthesis; CMP-3-deoxy-D-manno-octulosonate biosynthesis; CMP-3-deoxy-D-manno-octulosonate from 3-deoxy-D-manno-octulosonate and CTP: step 1/1.</text>
</comment>
<dbReference type="UniPathway" id="UPA00358">
    <property type="reaction ID" value="UER00476"/>
</dbReference>
<dbReference type="NCBIfam" id="TIGR00466">
    <property type="entry name" value="kdsB"/>
    <property type="match status" value="1"/>
</dbReference>
<evidence type="ECO:0000256" key="4">
    <source>
        <dbReference type="ARBA" id="ARBA00022985"/>
    </source>
</evidence>
<dbReference type="PATRIC" id="fig|1235990.3.peg.711"/>
<comment type="similarity">
    <text evidence="5">Belongs to the KdsB family.</text>
</comment>
<dbReference type="GO" id="GO:0009103">
    <property type="term" value="P:lipopolysaccharide biosynthetic process"/>
    <property type="evidence" value="ECO:0007669"/>
    <property type="project" value="UniProtKB-UniRule"/>
</dbReference>
<dbReference type="EMBL" id="AP012554">
    <property type="protein sequence ID" value="BAO00684.1"/>
    <property type="molecule type" value="Genomic_DNA"/>
</dbReference>
<dbReference type="STRING" id="1235990.BMSBPS_0348"/>
<dbReference type="Proteomes" id="UP000016900">
    <property type="component" value="Chromosome"/>
</dbReference>
<dbReference type="RefSeq" id="WP_022564703.1">
    <property type="nucleotide sequence ID" value="NZ_CP010907.1"/>
</dbReference>
<dbReference type="InterPro" id="IPR004528">
    <property type="entry name" value="KdsB"/>
</dbReference>
<dbReference type="KEGG" id="pck:BMSBPS_0348"/>
<evidence type="ECO:0000256" key="1">
    <source>
        <dbReference type="ARBA" id="ARBA00004370"/>
    </source>
</evidence>
<dbReference type="KEGG" id="hhs:HHS_07140"/>
<proteinExistence type="inferred from homology"/>
<dbReference type="AlphaFoldDB" id="U3U8K2"/>
<organism evidence="6 7">
    <name type="scientific">Candidatus Pantoea carbekii</name>
    <dbReference type="NCBI Taxonomy" id="1235990"/>
    <lineage>
        <taxon>Bacteria</taxon>
        <taxon>Pseudomonadati</taxon>
        <taxon>Pseudomonadota</taxon>
        <taxon>Gammaproteobacteria</taxon>
        <taxon>Enterobacterales</taxon>
        <taxon>Erwiniaceae</taxon>
        <taxon>Pantoea</taxon>
    </lineage>
</organism>
<dbReference type="InterPro" id="IPR029044">
    <property type="entry name" value="Nucleotide-diphossugar_trans"/>
</dbReference>
<dbReference type="Pfam" id="PF02348">
    <property type="entry name" value="CTP_transf_3"/>
    <property type="match status" value="1"/>
</dbReference>
<dbReference type="EC" id="2.7.7.38" evidence="5"/>
<dbReference type="GO" id="GO:0016020">
    <property type="term" value="C:membrane"/>
    <property type="evidence" value="ECO:0007669"/>
    <property type="project" value="UniProtKB-SubCell"/>
</dbReference>
<dbReference type="OrthoDB" id="9815559at2"/>
<dbReference type="GO" id="GO:0008690">
    <property type="term" value="F:3-deoxy-manno-octulosonate cytidylyltransferase activity"/>
    <property type="evidence" value="ECO:0007669"/>
    <property type="project" value="UniProtKB-UniRule"/>
</dbReference>
<dbReference type="eggNOG" id="COG1212">
    <property type="taxonomic scope" value="Bacteria"/>
</dbReference>
<keyword evidence="4 5" id="KW-0448">Lipopolysaccharide biosynthesis</keyword>
<dbReference type="NCBIfam" id="NF003952">
    <property type="entry name" value="PRK05450.1-5"/>
    <property type="match status" value="1"/>
</dbReference>
<evidence type="ECO:0000256" key="2">
    <source>
        <dbReference type="ARBA" id="ARBA00022679"/>
    </source>
</evidence>
<evidence type="ECO:0000256" key="5">
    <source>
        <dbReference type="HAMAP-Rule" id="MF_00057"/>
    </source>
</evidence>
<reference evidence="6 7" key="1">
    <citation type="submission" date="2012-10" db="EMBL/GenBank/DDBJ databases">
        <title>Genome sequence of the symbiont of the pentatomidae stink bug Halyomorpha halys.</title>
        <authorList>
            <person name="Kobayashi H."/>
            <person name="Fujii-Muramatsu R."/>
            <person name="Takeishi K."/>
            <person name="Noda H."/>
        </authorList>
    </citation>
    <scope>NUCLEOTIDE SEQUENCE [LARGE SCALE GENOMIC DNA]</scope>
</reference>
<dbReference type="CDD" id="cd02517">
    <property type="entry name" value="CMP-KDO-Synthetase"/>
    <property type="match status" value="1"/>
</dbReference>
<protein>
    <recommendedName>
        <fullName evidence="5">3-deoxy-manno-octulosonate cytidylyltransferase</fullName>
        <ecNumber evidence="5">2.7.7.38</ecNumber>
    </recommendedName>
    <alternativeName>
        <fullName evidence="5">CMP-2-keto-3-deoxyoctulosonic acid synthase</fullName>
        <shortName evidence="5">CKS</shortName>
        <shortName evidence="5">CMP-KDO synthase</shortName>
    </alternativeName>
</protein>
<keyword evidence="2 5" id="KW-0808">Transferase</keyword>
<dbReference type="Gene3D" id="3.90.550.10">
    <property type="entry name" value="Spore Coat Polysaccharide Biosynthesis Protein SpsA, Chain A"/>
    <property type="match status" value="1"/>
</dbReference>
<keyword evidence="3 5" id="KW-0548">Nucleotidyltransferase</keyword>
<name>U3U8K2_9GAMM</name>
<dbReference type="FunFam" id="3.90.550.10:FF:000011">
    <property type="entry name" value="3-deoxy-manno-octulosonate cytidylyltransferase"/>
    <property type="match status" value="1"/>
</dbReference>
<dbReference type="PANTHER" id="PTHR42866:SF2">
    <property type="entry name" value="3-DEOXY-MANNO-OCTULOSONATE CYTIDYLYLTRANSFERASE, MITOCHONDRIAL"/>
    <property type="match status" value="1"/>
</dbReference>
<gene>
    <name evidence="5 6" type="primary">kdsB</name>
    <name evidence="6" type="ORF">HHS_07140</name>
</gene>
<comment type="function">
    <text evidence="5">Activates KDO (a required 8-carbon sugar) for incorporation into bacterial lipopolysaccharide in Gram-negative bacteria.</text>
</comment>
<evidence type="ECO:0000313" key="6">
    <source>
        <dbReference type="EMBL" id="BAO00684.1"/>
    </source>
</evidence>
<dbReference type="SUPFAM" id="SSF53448">
    <property type="entry name" value="Nucleotide-diphospho-sugar transferases"/>
    <property type="match status" value="1"/>
</dbReference>
<dbReference type="PANTHER" id="PTHR42866">
    <property type="entry name" value="3-DEOXY-MANNO-OCTULOSONATE CYTIDYLYLTRANSFERASE"/>
    <property type="match status" value="1"/>
</dbReference>
<dbReference type="GO" id="GO:0005829">
    <property type="term" value="C:cytosol"/>
    <property type="evidence" value="ECO:0007669"/>
    <property type="project" value="TreeGrafter"/>
</dbReference>
<evidence type="ECO:0000313" key="7">
    <source>
        <dbReference type="Proteomes" id="UP000016900"/>
    </source>
</evidence>
<dbReference type="HAMAP" id="MF_00057">
    <property type="entry name" value="KdsB"/>
    <property type="match status" value="1"/>
</dbReference>
<keyword evidence="5" id="KW-0963">Cytoplasm</keyword>
<comment type="catalytic activity">
    <reaction evidence="5">
        <text>3-deoxy-alpha-D-manno-oct-2-ulosonate + CTP = CMP-3-deoxy-beta-D-manno-octulosonate + diphosphate</text>
        <dbReference type="Rhea" id="RHEA:23448"/>
        <dbReference type="ChEBI" id="CHEBI:33019"/>
        <dbReference type="ChEBI" id="CHEBI:37563"/>
        <dbReference type="ChEBI" id="CHEBI:85986"/>
        <dbReference type="ChEBI" id="CHEBI:85987"/>
        <dbReference type="EC" id="2.7.7.38"/>
    </reaction>
</comment>
<evidence type="ECO:0000256" key="3">
    <source>
        <dbReference type="ARBA" id="ARBA00022695"/>
    </source>
</evidence>
<sequence>MSFVVIIPARFASTRLASKPLVDIHGKPMVVHMMQLAQQSDADRVIIATDHPDIACAVRSAGGEVCMTSLSHQSGTERICEVVKKYRFSNNTIIVNLQCDEPMIPPYCLNRVAANLERFNTNITTLAMYIDNIEKALNPNVVKVVRDIRGYALYFSRAIIPFNHPRSAESGEHIINVLLQHIGIYAYPVHFIYRYTAWTPCALEHIELLEQLRTIWYGEKIHVDVLRKNILNISVDTPEDLERARIAMIAK</sequence>
<dbReference type="GO" id="GO:0033468">
    <property type="term" value="P:CMP-keto-3-deoxy-D-manno-octulosonic acid biosynthetic process"/>
    <property type="evidence" value="ECO:0007669"/>
    <property type="project" value="UniProtKB-UniRule"/>
</dbReference>
<comment type="subcellular location">
    <subcellularLocation>
        <location evidence="5">Cytoplasm</location>
    </subcellularLocation>
    <subcellularLocation>
        <location evidence="1">Membrane</location>
    </subcellularLocation>
</comment>
<keyword evidence="7" id="KW-1185">Reference proteome</keyword>
<dbReference type="InterPro" id="IPR003329">
    <property type="entry name" value="Cytidylyl_trans"/>
</dbReference>